<dbReference type="OrthoDB" id="516502at2"/>
<keyword evidence="2" id="KW-1185">Reference proteome</keyword>
<name>A0A139WTW4_9CYAN</name>
<sequence>MHKDDRKRIKHFTTLKSKYQATQYQDLSPTSPLYLILRKVDLGIKLNLLDTEWLREQKLGFICQEQEDKLRDFANLGVEFSQLKAKYKATHHSVSWQSSPLYFILWKIESGQFLTSGEVHWLSSNGLSQTNAIAQDIQQFTQLKSKYKATQYQDSYPDSPLYPILKKLEVAERLNDFEYNFLLDNQLLETATVFEQQESEKKNIFAQLIEKYQAKKHSDLSLLSPLYPILQKIEAENNLSESEIHWLEQQGLSETIAMAQELEKTREFAALKVKYKATRHEDCSPKSHLYKVLKRLESESKLSEQDLNFMKNRKLTETIAIANQKYADALKSKIKLGETLNESEVQWLNNNGYEDIITLFQKRDFIMLKKKYGFIDFKNKLTFKPFYQILLKLERNERLYPILFLKLLEQGLLSGDGKVALKYYSLEAEFYVQEFQRTGNKWHIPTASSYWRKANKSEQALQLTNLDLNQIKDNTLKSAILVTRGASFRDIDKLFDAESCAKKAMQYHALSYQPYTLMGAIAYDKGDYPNGDYWFREAIQRGAKTEDIDDEIKRVVRNTKDEEKRHTVAAYLLKKDSEQYAWAKAYLKKSKDKGW</sequence>
<dbReference type="InterPro" id="IPR011990">
    <property type="entry name" value="TPR-like_helical_dom_sf"/>
</dbReference>
<dbReference type="Proteomes" id="UP000076925">
    <property type="component" value="Unassembled WGS sequence"/>
</dbReference>
<comment type="caution">
    <text evidence="1">The sequence shown here is derived from an EMBL/GenBank/DDBJ whole genome shotgun (WGS) entry which is preliminary data.</text>
</comment>
<dbReference type="EMBL" id="ANNX02000049">
    <property type="protein sequence ID" value="KYC35847.1"/>
    <property type="molecule type" value="Genomic_DNA"/>
</dbReference>
<evidence type="ECO:0000313" key="1">
    <source>
        <dbReference type="EMBL" id="KYC35847.1"/>
    </source>
</evidence>
<protein>
    <submittedName>
        <fullName evidence="1">Uncharacterized protein</fullName>
    </submittedName>
</protein>
<proteinExistence type="predicted"/>
<dbReference type="STRING" id="128403.WA1_05620"/>
<gene>
    <name evidence="1" type="ORF">WA1_05620</name>
</gene>
<dbReference type="AlphaFoldDB" id="A0A139WTW4"/>
<reference evidence="1 2" key="1">
    <citation type="journal article" date="2013" name="Genome Biol. Evol.">
        <title>Genomes of Stigonematalean cyanobacteria (subsection V) and the evolution of oxygenic photosynthesis from prokaryotes to plastids.</title>
        <authorList>
            <person name="Dagan T."/>
            <person name="Roettger M."/>
            <person name="Stucken K."/>
            <person name="Landan G."/>
            <person name="Koch R."/>
            <person name="Major P."/>
            <person name="Gould S.B."/>
            <person name="Goremykin V.V."/>
            <person name="Rippka R."/>
            <person name="Tandeau de Marsac N."/>
            <person name="Gugger M."/>
            <person name="Lockhart P.J."/>
            <person name="Allen J.F."/>
            <person name="Brune I."/>
            <person name="Maus I."/>
            <person name="Puhler A."/>
            <person name="Martin W.F."/>
        </authorList>
    </citation>
    <scope>NUCLEOTIDE SEQUENCE [LARGE SCALE GENOMIC DNA]</scope>
    <source>
        <strain evidence="1 2">PCC 7110</strain>
    </source>
</reference>
<dbReference type="RefSeq" id="WP_017748188.1">
    <property type="nucleotide sequence ID" value="NZ_KQ976354.1"/>
</dbReference>
<evidence type="ECO:0000313" key="2">
    <source>
        <dbReference type="Proteomes" id="UP000076925"/>
    </source>
</evidence>
<organism evidence="1 2">
    <name type="scientific">Scytonema hofmannii PCC 7110</name>
    <dbReference type="NCBI Taxonomy" id="128403"/>
    <lineage>
        <taxon>Bacteria</taxon>
        <taxon>Bacillati</taxon>
        <taxon>Cyanobacteriota</taxon>
        <taxon>Cyanophyceae</taxon>
        <taxon>Nostocales</taxon>
        <taxon>Scytonemataceae</taxon>
        <taxon>Scytonema</taxon>
    </lineage>
</organism>
<accession>A0A139WTW4</accession>
<dbReference type="SUPFAM" id="SSF48452">
    <property type="entry name" value="TPR-like"/>
    <property type="match status" value="1"/>
</dbReference>